<dbReference type="SMART" id="SM00155">
    <property type="entry name" value="PLDc"/>
    <property type="match status" value="2"/>
</dbReference>
<evidence type="ECO:0000313" key="3">
    <source>
        <dbReference type="Proteomes" id="UP000070700"/>
    </source>
</evidence>
<gene>
    <name evidence="2" type="ORF">LY89DRAFT_676452</name>
</gene>
<dbReference type="PANTHER" id="PTHR21248:SF22">
    <property type="entry name" value="PHOSPHOLIPASE D"/>
    <property type="match status" value="1"/>
</dbReference>
<protein>
    <recommendedName>
        <fullName evidence="1">PLD phosphodiesterase domain-containing protein</fullName>
    </recommendedName>
</protein>
<dbReference type="Proteomes" id="UP000070700">
    <property type="component" value="Unassembled WGS sequence"/>
</dbReference>
<dbReference type="GO" id="GO:0003824">
    <property type="term" value="F:catalytic activity"/>
    <property type="evidence" value="ECO:0007669"/>
    <property type="project" value="InterPro"/>
</dbReference>
<sequence>MTSIDDLARRLEQIDSTFDKDTQLKHWSFEKTENNSFGVTGSTDFTVFLSFGEWPELAKVPGTSEDDVETSFPNPLQNAFKQVLAAGEDPKGKTCFIDLATLNPATDFFTEGGDESVATALLNAVDKIDPEMKPVIRIVCGDWSDNAPETWGYENSAWRKMFEDIFWNEGKSRLQHNKNATLWVGYYRPILATTSGGEAYAPTEQWLNDRLDDVAKLVKELNELVTGLPQADKLLNITKNFDPKAYVATLLKSKYLQQHISWNHGKILAVNGKTMMTGGGNYWNEYTGPVHDIVDQQAKVTGEAAISAHQWSNYFWNYLNKIPKSDSQSFYRCANLGEPPKWTEEEAPLSPAFSTNVPYGNKKVLTVSRIGDWHGKMKDVEYPVGIIDGLRDVLLNGVYLNFGTEGPQVQGTMVILMYAIMTEDGEALRHLTEAAKNYKRGVGVYIKDVASEIANTFSSWFSSPSRPAAVSTTKGSFSPYHSLNVNPNAWASRFARVCAIANAKESVILCQQRIACPPYGGDDSKKLLNDYMHLTEPNIWDGYLWPFDLLIAFGYALARTRNTKTGAAKITIVLATHRTKNEGGKRPDWEDGASIGDLRRKLKAVMRGMAYLNGVAGPLSGLFSNLAAAADVFTHVDPVPENLIDKVVDENFEVRRALGNNTYYYNHCKIVCVDDRLLYVGSDNAYPCYNEEHGAWIEDAAEVASWKNKFWNQMWARATVPDNEPEKKPTVPE</sequence>
<evidence type="ECO:0000313" key="2">
    <source>
        <dbReference type="EMBL" id="KUJ09082.1"/>
    </source>
</evidence>
<feature type="domain" description="PLD phosphodiesterase" evidence="1">
    <location>
        <begin position="662"/>
        <end position="689"/>
    </location>
</feature>
<dbReference type="PROSITE" id="PS50035">
    <property type="entry name" value="PLD"/>
    <property type="match status" value="1"/>
</dbReference>
<organism evidence="2 3">
    <name type="scientific">Mollisia scopiformis</name>
    <name type="common">Conifer needle endophyte fungus</name>
    <name type="synonym">Phialocephala scopiformis</name>
    <dbReference type="NCBI Taxonomy" id="149040"/>
    <lineage>
        <taxon>Eukaryota</taxon>
        <taxon>Fungi</taxon>
        <taxon>Dikarya</taxon>
        <taxon>Ascomycota</taxon>
        <taxon>Pezizomycotina</taxon>
        <taxon>Leotiomycetes</taxon>
        <taxon>Helotiales</taxon>
        <taxon>Mollisiaceae</taxon>
        <taxon>Mollisia</taxon>
    </lineage>
</organism>
<name>A0A132B9K0_MOLSC</name>
<dbReference type="OrthoDB" id="36970at2759"/>
<dbReference type="RefSeq" id="XP_018063437.1">
    <property type="nucleotide sequence ID" value="XM_018213583.1"/>
</dbReference>
<reference evidence="2 3" key="1">
    <citation type="submission" date="2015-10" db="EMBL/GenBank/DDBJ databases">
        <title>Full genome of DAOMC 229536 Phialocephala scopiformis, a fungal endophyte of spruce producing the potent anti-insectan compound rugulosin.</title>
        <authorList>
            <consortium name="DOE Joint Genome Institute"/>
            <person name="Walker A.K."/>
            <person name="Frasz S.L."/>
            <person name="Seifert K.A."/>
            <person name="Miller J.D."/>
            <person name="Mondo S.J."/>
            <person name="Labutti K."/>
            <person name="Lipzen A."/>
            <person name="Dockter R."/>
            <person name="Kennedy M."/>
            <person name="Grigoriev I.V."/>
            <person name="Spatafora J.W."/>
        </authorList>
    </citation>
    <scope>NUCLEOTIDE SEQUENCE [LARGE SCALE GENOMIC DNA]</scope>
    <source>
        <strain evidence="2 3">CBS 120377</strain>
    </source>
</reference>
<dbReference type="InterPro" id="IPR001736">
    <property type="entry name" value="PLipase_D/transphosphatidylase"/>
</dbReference>
<evidence type="ECO:0000259" key="1">
    <source>
        <dbReference type="PROSITE" id="PS50035"/>
    </source>
</evidence>
<keyword evidence="3" id="KW-1185">Reference proteome</keyword>
<dbReference type="SUPFAM" id="SSF56024">
    <property type="entry name" value="Phospholipase D/nuclease"/>
    <property type="match status" value="2"/>
</dbReference>
<dbReference type="EMBL" id="KQ947433">
    <property type="protein sequence ID" value="KUJ09082.1"/>
    <property type="molecule type" value="Genomic_DNA"/>
</dbReference>
<dbReference type="InParanoid" id="A0A132B9K0"/>
<dbReference type="KEGG" id="psco:LY89DRAFT_676452"/>
<dbReference type="Gene3D" id="3.30.870.10">
    <property type="entry name" value="Endonuclease Chain A"/>
    <property type="match status" value="2"/>
</dbReference>
<proteinExistence type="predicted"/>
<dbReference type="GeneID" id="28823309"/>
<dbReference type="AlphaFoldDB" id="A0A132B9K0"/>
<dbReference type="PANTHER" id="PTHR21248">
    <property type="entry name" value="CARDIOLIPIN SYNTHASE"/>
    <property type="match status" value="1"/>
</dbReference>
<accession>A0A132B9K0</accession>